<dbReference type="Proteomes" id="UP001178354">
    <property type="component" value="Unassembled WGS sequence"/>
</dbReference>
<evidence type="ECO:0000259" key="1">
    <source>
        <dbReference type="Pfam" id="PF19837"/>
    </source>
</evidence>
<dbReference type="InterPro" id="IPR045630">
    <property type="entry name" value="DUF6316"/>
</dbReference>
<evidence type="ECO:0000313" key="3">
    <source>
        <dbReference type="Proteomes" id="UP001178354"/>
    </source>
</evidence>
<protein>
    <submittedName>
        <fullName evidence="2">DUF6316 family protein</fullName>
    </submittedName>
</protein>
<comment type="caution">
    <text evidence="2">The sequence shown here is derived from an EMBL/GenBank/DDBJ whole genome shotgun (WGS) entry which is preliminary data.</text>
</comment>
<sequence length="78" mass="8926">MLARQGEDETTRFRSERIECMNGKWYFAIREKTQMIGPFNSKEGAEKAARAYAADILAGRTDTDAMSHQFLMRAFSLT</sequence>
<name>A0AAW8B3E2_9GAMM</name>
<gene>
    <name evidence="2" type="ORF">Q8A57_08155</name>
</gene>
<dbReference type="Pfam" id="PF19837">
    <property type="entry name" value="DUF6316"/>
    <property type="match status" value="1"/>
</dbReference>
<dbReference type="AlphaFoldDB" id="A0AAW8B3E2"/>
<dbReference type="EMBL" id="JAUUUU010000003">
    <property type="protein sequence ID" value="MDP1520937.1"/>
    <property type="molecule type" value="Genomic_DNA"/>
</dbReference>
<reference evidence="2" key="2">
    <citation type="submission" date="2023-08" db="EMBL/GenBank/DDBJ databases">
        <authorList>
            <person name="Luo J."/>
        </authorList>
    </citation>
    <scope>NUCLEOTIDE SEQUENCE</scope>
    <source>
        <strain evidence="2">DSM 25064</strain>
    </source>
</reference>
<dbReference type="RefSeq" id="WP_305170528.1">
    <property type="nucleotide sequence ID" value="NZ_JAUUUU010000003.1"/>
</dbReference>
<evidence type="ECO:0000313" key="2">
    <source>
        <dbReference type="EMBL" id="MDP1520937.1"/>
    </source>
</evidence>
<organism evidence="2 3">
    <name type="scientific">Porticoccus litoralis</name>
    <dbReference type="NCBI Taxonomy" id="434086"/>
    <lineage>
        <taxon>Bacteria</taxon>
        <taxon>Pseudomonadati</taxon>
        <taxon>Pseudomonadota</taxon>
        <taxon>Gammaproteobacteria</taxon>
        <taxon>Cellvibrionales</taxon>
        <taxon>Porticoccaceae</taxon>
        <taxon>Porticoccus</taxon>
    </lineage>
</organism>
<accession>A0AAW8B3E2</accession>
<keyword evidence="3" id="KW-1185">Reference proteome</keyword>
<reference evidence="2" key="1">
    <citation type="journal article" date="2010" name="Int. J. Syst. Evol. Microbiol.">
        <title>Porticoccus litoralis gen. nov., sp. nov., a gammaproteobacterium isolated from the Yellow Sea.</title>
        <authorList>
            <person name="Oh H.M."/>
            <person name="Kim H."/>
            <person name="Kim K.M."/>
            <person name="Min G.S."/>
            <person name="Cho J.C."/>
        </authorList>
    </citation>
    <scope>NUCLEOTIDE SEQUENCE</scope>
    <source>
        <strain evidence="2">DSM 25064</strain>
    </source>
</reference>
<feature type="domain" description="DUF6316" evidence="1">
    <location>
        <begin position="4"/>
        <end position="53"/>
    </location>
</feature>
<proteinExistence type="predicted"/>